<dbReference type="FunFam" id="1.10.10.10:FF:000001">
    <property type="entry name" value="LysR family transcriptional regulator"/>
    <property type="match status" value="1"/>
</dbReference>
<protein>
    <submittedName>
        <fullName evidence="6">Hydrogen peroxide-inducible genes activator</fullName>
    </submittedName>
</protein>
<dbReference type="InterPro" id="IPR005119">
    <property type="entry name" value="LysR_subst-bd"/>
</dbReference>
<feature type="domain" description="HTH lysR-type" evidence="5">
    <location>
        <begin position="1"/>
        <end position="60"/>
    </location>
</feature>
<sequence>MNFSHRQLKAFLVVARLRNFSRAAEQLHIAQSGLSLMIRELEGQLGFRLFDRTTRQVTLTRFGSAFLPVAEQNVSSVEDIVEQLGRSAQHAATALSVGAPPLTCSYLLPPVIAAFAQQYPGVRLHLVDTELSEVSSMVRGGQLDIGLGMFIKPAAGVIRKPLFNFSLVAASAAPRFQMARAPRAWNAFESARFIKLPFDNPLQQLIDKHLAQVGHSAPPAFVVNFIETQIGLAEAGRGIAILPSTAIPACKGRGIRLEQLAAPVIELDFYELRDRARELAPCADDFCNMMRKLLPRMVSPVRRG</sequence>
<dbReference type="Gene3D" id="3.40.190.290">
    <property type="match status" value="1"/>
</dbReference>
<proteinExistence type="inferred from homology"/>
<dbReference type="Proteomes" id="UP000277294">
    <property type="component" value="Unassembled WGS sequence"/>
</dbReference>
<dbReference type="Pfam" id="PF00126">
    <property type="entry name" value="HTH_1"/>
    <property type="match status" value="1"/>
</dbReference>
<dbReference type="OrthoDB" id="8675247at2"/>
<dbReference type="Pfam" id="PF03466">
    <property type="entry name" value="LysR_substrate"/>
    <property type="match status" value="1"/>
</dbReference>
<dbReference type="InterPro" id="IPR050950">
    <property type="entry name" value="HTH-type_LysR_regulators"/>
</dbReference>
<evidence type="ECO:0000256" key="4">
    <source>
        <dbReference type="ARBA" id="ARBA00023163"/>
    </source>
</evidence>
<keyword evidence="2" id="KW-0805">Transcription regulation</keyword>
<dbReference type="GO" id="GO:0003677">
    <property type="term" value="F:DNA binding"/>
    <property type="evidence" value="ECO:0007669"/>
    <property type="project" value="UniProtKB-KW"/>
</dbReference>
<dbReference type="InterPro" id="IPR036390">
    <property type="entry name" value="WH_DNA-bd_sf"/>
</dbReference>
<dbReference type="SUPFAM" id="SSF46785">
    <property type="entry name" value="Winged helix' DNA-binding domain"/>
    <property type="match status" value="1"/>
</dbReference>
<dbReference type="GO" id="GO:0005829">
    <property type="term" value="C:cytosol"/>
    <property type="evidence" value="ECO:0007669"/>
    <property type="project" value="TreeGrafter"/>
</dbReference>
<dbReference type="PROSITE" id="PS50931">
    <property type="entry name" value="HTH_LYSR"/>
    <property type="match status" value="1"/>
</dbReference>
<gene>
    <name evidence="6" type="primary">oxyR_2</name>
    <name evidence="6" type="ORF">PIGHUM_02148</name>
</gene>
<dbReference type="Gene3D" id="1.10.10.10">
    <property type="entry name" value="Winged helix-like DNA-binding domain superfamily/Winged helix DNA-binding domain"/>
    <property type="match status" value="1"/>
</dbReference>
<evidence type="ECO:0000313" key="7">
    <source>
        <dbReference type="Proteomes" id="UP000277294"/>
    </source>
</evidence>
<dbReference type="AlphaFoldDB" id="A0A3P4B2H2"/>
<evidence type="ECO:0000256" key="2">
    <source>
        <dbReference type="ARBA" id="ARBA00023015"/>
    </source>
</evidence>
<accession>A0A3P4B2H2</accession>
<organism evidence="6 7">
    <name type="scientific">Pigmentiphaga humi</name>
    <dbReference type="NCBI Taxonomy" id="2478468"/>
    <lineage>
        <taxon>Bacteria</taxon>
        <taxon>Pseudomonadati</taxon>
        <taxon>Pseudomonadota</taxon>
        <taxon>Betaproteobacteria</taxon>
        <taxon>Burkholderiales</taxon>
        <taxon>Alcaligenaceae</taxon>
        <taxon>Pigmentiphaga</taxon>
    </lineage>
</organism>
<keyword evidence="3" id="KW-0238">DNA-binding</keyword>
<name>A0A3P4B2H2_9BURK</name>
<dbReference type="PRINTS" id="PR00039">
    <property type="entry name" value="HTHLYSR"/>
</dbReference>
<dbReference type="InterPro" id="IPR036388">
    <property type="entry name" value="WH-like_DNA-bd_sf"/>
</dbReference>
<dbReference type="InterPro" id="IPR000847">
    <property type="entry name" value="LysR_HTH_N"/>
</dbReference>
<evidence type="ECO:0000256" key="1">
    <source>
        <dbReference type="ARBA" id="ARBA00009437"/>
    </source>
</evidence>
<dbReference type="PANTHER" id="PTHR30419">
    <property type="entry name" value="HTH-TYPE TRANSCRIPTIONAL REGULATOR YBHD"/>
    <property type="match status" value="1"/>
</dbReference>
<dbReference type="EMBL" id="UWPJ01000017">
    <property type="protein sequence ID" value="VCU70081.1"/>
    <property type="molecule type" value="Genomic_DNA"/>
</dbReference>
<dbReference type="SUPFAM" id="SSF53850">
    <property type="entry name" value="Periplasmic binding protein-like II"/>
    <property type="match status" value="1"/>
</dbReference>
<comment type="similarity">
    <text evidence="1">Belongs to the LysR transcriptional regulatory family.</text>
</comment>
<keyword evidence="4" id="KW-0804">Transcription</keyword>
<keyword evidence="7" id="KW-1185">Reference proteome</keyword>
<evidence type="ECO:0000313" key="6">
    <source>
        <dbReference type="EMBL" id="VCU70081.1"/>
    </source>
</evidence>
<dbReference type="PANTHER" id="PTHR30419:SF8">
    <property type="entry name" value="NITROGEN ASSIMILATION TRANSCRIPTIONAL ACTIVATOR-RELATED"/>
    <property type="match status" value="1"/>
</dbReference>
<dbReference type="RefSeq" id="WP_124079594.1">
    <property type="nucleotide sequence ID" value="NZ_UWPJ01000017.1"/>
</dbReference>
<reference evidence="6 7" key="1">
    <citation type="submission" date="2018-10" db="EMBL/GenBank/DDBJ databases">
        <authorList>
            <person name="Criscuolo A."/>
        </authorList>
    </citation>
    <scope>NUCLEOTIDE SEQUENCE [LARGE SCALE GENOMIC DNA]</scope>
    <source>
        <strain evidence="6">DnA1</strain>
    </source>
</reference>
<dbReference type="GO" id="GO:0003700">
    <property type="term" value="F:DNA-binding transcription factor activity"/>
    <property type="evidence" value="ECO:0007669"/>
    <property type="project" value="InterPro"/>
</dbReference>
<evidence type="ECO:0000259" key="5">
    <source>
        <dbReference type="PROSITE" id="PS50931"/>
    </source>
</evidence>
<evidence type="ECO:0000256" key="3">
    <source>
        <dbReference type="ARBA" id="ARBA00023125"/>
    </source>
</evidence>